<gene>
    <name evidence="2" type="ORF">GNF76_20590</name>
</gene>
<dbReference type="InterPro" id="IPR007712">
    <property type="entry name" value="RelE/ParE_toxin"/>
</dbReference>
<protein>
    <submittedName>
        <fullName evidence="2">Type II toxin-antitoxin system RelE/ParE family toxin</fullName>
    </submittedName>
</protein>
<accession>A0A6I3WAT6</accession>
<dbReference type="Gene3D" id="3.30.2310.20">
    <property type="entry name" value="RelE-like"/>
    <property type="match status" value="1"/>
</dbReference>
<comment type="caution">
    <text evidence="2">The sequence shown here is derived from an EMBL/GenBank/DDBJ whole genome shotgun (WGS) entry which is preliminary data.</text>
</comment>
<sequence length="89" mass="9859">MVDAGSAVVAARYVDAIVTYCESLSIFPLRGTRRDDLMPALRITHYRHNTIVAFMVDADIETVSILGIFYGGQDYAALFADTDDEELPQ</sequence>
<dbReference type="EMBL" id="WNNK01000019">
    <property type="protein sequence ID" value="MUF06758.1"/>
    <property type="molecule type" value="Genomic_DNA"/>
</dbReference>
<evidence type="ECO:0000256" key="1">
    <source>
        <dbReference type="ARBA" id="ARBA00022649"/>
    </source>
</evidence>
<reference evidence="2 3" key="1">
    <citation type="submission" date="2019-11" db="EMBL/GenBank/DDBJ databases">
        <title>Pseudomonas karstica sp. nov. and Pseudomonas spelaei sp. nov. from karst caves.</title>
        <authorList>
            <person name="Zeman M."/>
        </authorList>
    </citation>
    <scope>NUCLEOTIDE SEQUENCE [LARGE SCALE GENOMIC DNA]</scope>
    <source>
        <strain evidence="2 3">CCM 7893</strain>
    </source>
</reference>
<name>A0A6I3WAT6_9PSED</name>
<organism evidence="2 3">
    <name type="scientific">Pseudomonas spelaei</name>
    <dbReference type="NCBI Taxonomy" id="1055469"/>
    <lineage>
        <taxon>Bacteria</taxon>
        <taxon>Pseudomonadati</taxon>
        <taxon>Pseudomonadota</taxon>
        <taxon>Gammaproteobacteria</taxon>
        <taxon>Pseudomonadales</taxon>
        <taxon>Pseudomonadaceae</taxon>
        <taxon>Pseudomonas</taxon>
    </lineage>
</organism>
<keyword evidence="1" id="KW-1277">Toxin-antitoxin system</keyword>
<proteinExistence type="predicted"/>
<evidence type="ECO:0000313" key="3">
    <source>
        <dbReference type="Proteomes" id="UP000438196"/>
    </source>
</evidence>
<dbReference type="Proteomes" id="UP000438196">
    <property type="component" value="Unassembled WGS sequence"/>
</dbReference>
<dbReference type="InterPro" id="IPR035093">
    <property type="entry name" value="RelE/ParE_toxin_dom_sf"/>
</dbReference>
<evidence type="ECO:0000313" key="2">
    <source>
        <dbReference type="EMBL" id="MUF06758.1"/>
    </source>
</evidence>
<dbReference type="Pfam" id="PF05016">
    <property type="entry name" value="ParE_toxin"/>
    <property type="match status" value="1"/>
</dbReference>
<keyword evidence="3" id="KW-1185">Reference proteome</keyword>
<dbReference type="AlphaFoldDB" id="A0A6I3WAT6"/>